<evidence type="ECO:0000313" key="2">
    <source>
        <dbReference type="Proteomes" id="UP001206895"/>
    </source>
</evidence>
<proteinExistence type="predicted"/>
<evidence type="ECO:0000313" key="1">
    <source>
        <dbReference type="EMBL" id="MCP2177880.1"/>
    </source>
</evidence>
<sequence length="296" mass="31956">MRIEDRVFDRRETFDVFIASCGYETRSSYCCRLGVQALEKIALTYGDDAPGAVLRNMQEYTEADWVLLDAEWFCSSLGENSLAEKRVAVDISSMPRRVLGNVTRSAVASNASSITFVYCPASYGASAAVAQQADVLSAGPLGPDFRGPLRPSSLPISLIVGLGLEPYRALGIIELVEPARTWAFSATSDDSRFSQGAQAVNRPLVTSLQGKPIYQYDIHSLADTYLALDSLCFSLSSDSRVLLAPSGPKVFSLACILVSLYSKQPAPAVWRVGGKGGWMGIDVMESGEVIAYTLIP</sequence>
<comment type="caution">
    <text evidence="1">The sequence shown here is derived from an EMBL/GenBank/DDBJ whole genome shotgun (WGS) entry which is preliminary data.</text>
</comment>
<accession>A0ABT1HIW2</accession>
<protein>
    <submittedName>
        <fullName evidence="1">Uncharacterized protein</fullName>
    </submittedName>
</protein>
<dbReference type="Proteomes" id="UP001206895">
    <property type="component" value="Unassembled WGS sequence"/>
</dbReference>
<name>A0ABT1HIW2_9NOCA</name>
<dbReference type="EMBL" id="JAMTCJ010000004">
    <property type="protein sequence ID" value="MCP2177880.1"/>
    <property type="molecule type" value="Genomic_DNA"/>
</dbReference>
<keyword evidence="2" id="KW-1185">Reference proteome</keyword>
<organism evidence="1 2">
    <name type="scientific">Williamsia maris</name>
    <dbReference type="NCBI Taxonomy" id="72806"/>
    <lineage>
        <taxon>Bacteria</taxon>
        <taxon>Bacillati</taxon>
        <taxon>Actinomycetota</taxon>
        <taxon>Actinomycetes</taxon>
        <taxon>Mycobacteriales</taxon>
        <taxon>Nocardiaceae</taxon>
        <taxon>Williamsia</taxon>
    </lineage>
</organism>
<reference evidence="1 2" key="1">
    <citation type="submission" date="2022-06" db="EMBL/GenBank/DDBJ databases">
        <title>Genomic Encyclopedia of Archaeal and Bacterial Type Strains, Phase II (KMG-II): from individual species to whole genera.</title>
        <authorList>
            <person name="Goeker M."/>
        </authorList>
    </citation>
    <scope>NUCLEOTIDE SEQUENCE [LARGE SCALE GENOMIC DNA]</scope>
    <source>
        <strain evidence="1 2">DSM 44693</strain>
    </source>
</reference>
<gene>
    <name evidence="1" type="ORF">LX13_003721</name>
</gene>